<dbReference type="EMBL" id="GL876971">
    <property type="protein sequence ID" value="KLU88597.1"/>
    <property type="molecule type" value="Genomic_DNA"/>
</dbReference>
<reference evidence="2" key="3">
    <citation type="submission" date="2011-03" db="EMBL/GenBank/DDBJ databases">
        <title>Annotation of Magnaporthe poae ATCC 64411.</title>
        <authorList>
            <person name="Ma L.-J."/>
            <person name="Dead R."/>
            <person name="Young S.K."/>
            <person name="Zeng Q."/>
            <person name="Gargeya S."/>
            <person name="Fitzgerald M."/>
            <person name="Haas B."/>
            <person name="Abouelleil A."/>
            <person name="Alvarado L."/>
            <person name="Arachchi H.M."/>
            <person name="Berlin A."/>
            <person name="Brown A."/>
            <person name="Chapman S.B."/>
            <person name="Chen Z."/>
            <person name="Dunbar C."/>
            <person name="Freedman E."/>
            <person name="Gearin G."/>
            <person name="Gellesch M."/>
            <person name="Goldberg J."/>
            <person name="Griggs A."/>
            <person name="Gujja S."/>
            <person name="Heiman D."/>
            <person name="Howarth C."/>
            <person name="Larson L."/>
            <person name="Lui A."/>
            <person name="MacDonald P.J.P."/>
            <person name="Mehta T."/>
            <person name="Montmayeur A."/>
            <person name="Murphy C."/>
            <person name="Neiman D."/>
            <person name="Pearson M."/>
            <person name="Priest M."/>
            <person name="Roberts A."/>
            <person name="Saif S."/>
            <person name="Shea T."/>
            <person name="Shenoy N."/>
            <person name="Sisk P."/>
            <person name="Stolte C."/>
            <person name="Sykes S."/>
            <person name="Yandava C."/>
            <person name="Wortman J."/>
            <person name="Nusbaum C."/>
            <person name="Birren B."/>
        </authorList>
    </citation>
    <scope>NUCLEOTIDE SEQUENCE</scope>
    <source>
        <strain evidence="2">ATCC 64411</strain>
    </source>
</reference>
<accession>A0A0C4E524</accession>
<dbReference type="EnsemblFungi" id="MAPG_07582T0">
    <property type="protein sequence ID" value="MAPG_07582T0"/>
    <property type="gene ID" value="MAPG_07582"/>
</dbReference>
<sequence>MAAEPENEPLPTSPSRSPSFQGRLKLDDFEYRDGKQPTRRSARLRTPNGTRIAGSADGHEPTAASTPLDSPSAAGPSGRKRGRADDAAGDDGSESKDNKQLAPIFLKGAARDLAIISKRQKTRAAAPSDGGKKNGSGYAPPSTYAHLSGVQDALAPGLLVMRWRAANADDPGFVSSDLVDEGMEEVEGAADWGGARMFVATSTSGLAATLPLVEKERIWRELGVWVEQRRAERAAEAAAKA</sequence>
<dbReference type="STRING" id="644358.A0A0C4E524"/>
<dbReference type="eggNOG" id="KOG4120">
    <property type="taxonomic scope" value="Eukaryota"/>
</dbReference>
<proteinExistence type="predicted"/>
<reference evidence="3" key="5">
    <citation type="submission" date="2015-06" db="UniProtKB">
        <authorList>
            <consortium name="EnsemblFungi"/>
        </authorList>
    </citation>
    <scope>IDENTIFICATION</scope>
    <source>
        <strain evidence="3">ATCC 64411</strain>
    </source>
</reference>
<dbReference type="VEuPathDB" id="FungiDB:MAPG_07582"/>
<reference evidence="3" key="4">
    <citation type="journal article" date="2015" name="G3 (Bethesda)">
        <title>Genome sequences of three phytopathogenic species of the Magnaporthaceae family of fungi.</title>
        <authorList>
            <person name="Okagaki L.H."/>
            <person name="Nunes C.C."/>
            <person name="Sailsbery J."/>
            <person name="Clay B."/>
            <person name="Brown D."/>
            <person name="John T."/>
            <person name="Oh Y."/>
            <person name="Young N."/>
            <person name="Fitzgerald M."/>
            <person name="Haas B.J."/>
            <person name="Zeng Q."/>
            <person name="Young S."/>
            <person name="Adiconis X."/>
            <person name="Fan L."/>
            <person name="Levin J.Z."/>
            <person name="Mitchell T.K."/>
            <person name="Okubara P.A."/>
            <person name="Farman M.L."/>
            <person name="Kohn L.M."/>
            <person name="Birren B."/>
            <person name="Ma L.-J."/>
            <person name="Dean R.A."/>
        </authorList>
    </citation>
    <scope>NUCLEOTIDE SEQUENCE</scope>
    <source>
        <strain evidence="3">ATCC 64411 / 73-15</strain>
    </source>
</reference>
<dbReference type="EMBL" id="ADBL01001837">
    <property type="status" value="NOT_ANNOTATED_CDS"/>
    <property type="molecule type" value="Genomic_DNA"/>
</dbReference>
<dbReference type="EMBL" id="ADBL01001838">
    <property type="status" value="NOT_ANNOTATED_CDS"/>
    <property type="molecule type" value="Genomic_DNA"/>
</dbReference>
<evidence type="ECO:0000256" key="1">
    <source>
        <dbReference type="SAM" id="MobiDB-lite"/>
    </source>
</evidence>
<feature type="region of interest" description="Disordered" evidence="1">
    <location>
        <begin position="1"/>
        <end position="103"/>
    </location>
</feature>
<evidence type="ECO:0000313" key="3">
    <source>
        <dbReference type="EnsemblFungi" id="MAPG_07582T0"/>
    </source>
</evidence>
<keyword evidence="4" id="KW-1185">Reference proteome</keyword>
<dbReference type="OrthoDB" id="565731at2759"/>
<reference evidence="2" key="2">
    <citation type="submission" date="2010-05" db="EMBL/GenBank/DDBJ databases">
        <title>The Genome Sequence of Magnaporthe poae strain ATCC 64411.</title>
        <authorList>
            <consortium name="The Broad Institute Genome Sequencing Platform"/>
            <consortium name="Broad Institute Genome Sequencing Center for Infectious Disease"/>
            <person name="Ma L.-J."/>
            <person name="Dead R."/>
            <person name="Young S."/>
            <person name="Zeng Q."/>
            <person name="Koehrsen M."/>
            <person name="Alvarado L."/>
            <person name="Berlin A."/>
            <person name="Chapman S.B."/>
            <person name="Chen Z."/>
            <person name="Freedman E."/>
            <person name="Gellesch M."/>
            <person name="Goldberg J."/>
            <person name="Griggs A."/>
            <person name="Gujja S."/>
            <person name="Heilman E.R."/>
            <person name="Heiman D."/>
            <person name="Hepburn T."/>
            <person name="Howarth C."/>
            <person name="Jen D."/>
            <person name="Larson L."/>
            <person name="Mehta T."/>
            <person name="Neiman D."/>
            <person name="Pearson M."/>
            <person name="Roberts A."/>
            <person name="Saif S."/>
            <person name="Shea T."/>
            <person name="Shenoy N."/>
            <person name="Sisk P."/>
            <person name="Stolte C."/>
            <person name="Sykes S."/>
            <person name="Walk T."/>
            <person name="White J."/>
            <person name="Yandava C."/>
            <person name="Haas B."/>
            <person name="Nusbaum C."/>
            <person name="Birren B."/>
        </authorList>
    </citation>
    <scope>NUCLEOTIDE SEQUENCE</scope>
    <source>
        <strain evidence="2">ATCC 64411</strain>
    </source>
</reference>
<dbReference type="AlphaFoldDB" id="A0A0C4E524"/>
<evidence type="ECO:0000313" key="2">
    <source>
        <dbReference type="EMBL" id="KLU88597.1"/>
    </source>
</evidence>
<reference evidence="4" key="1">
    <citation type="submission" date="2010-05" db="EMBL/GenBank/DDBJ databases">
        <title>The genome sequence of Magnaporthe poae strain ATCC 64411.</title>
        <authorList>
            <person name="Ma L.-J."/>
            <person name="Dead R."/>
            <person name="Young S."/>
            <person name="Zeng Q."/>
            <person name="Koehrsen M."/>
            <person name="Alvarado L."/>
            <person name="Berlin A."/>
            <person name="Chapman S.B."/>
            <person name="Chen Z."/>
            <person name="Freedman E."/>
            <person name="Gellesch M."/>
            <person name="Goldberg J."/>
            <person name="Griggs A."/>
            <person name="Gujja S."/>
            <person name="Heilman E.R."/>
            <person name="Heiman D."/>
            <person name="Hepburn T."/>
            <person name="Howarth C."/>
            <person name="Jen D."/>
            <person name="Larson L."/>
            <person name="Mehta T."/>
            <person name="Neiman D."/>
            <person name="Pearson M."/>
            <person name="Roberts A."/>
            <person name="Saif S."/>
            <person name="Shea T."/>
            <person name="Shenoy N."/>
            <person name="Sisk P."/>
            <person name="Stolte C."/>
            <person name="Sykes S."/>
            <person name="Walk T."/>
            <person name="White J."/>
            <person name="Yandava C."/>
            <person name="Haas B."/>
            <person name="Nusbaum C."/>
            <person name="Birren B."/>
        </authorList>
    </citation>
    <scope>NUCLEOTIDE SEQUENCE [LARGE SCALE GENOMIC DNA]</scope>
    <source>
        <strain evidence="4">ATCC 64411 / 73-15</strain>
    </source>
</reference>
<name>A0A0C4E524_MAGP6</name>
<evidence type="ECO:0000313" key="4">
    <source>
        <dbReference type="Proteomes" id="UP000011715"/>
    </source>
</evidence>
<feature type="compositionally biased region" description="Basic and acidic residues" evidence="1">
    <location>
        <begin position="24"/>
        <end position="36"/>
    </location>
</feature>
<gene>
    <name evidence="2" type="ORF">MAPG_07582</name>
</gene>
<protein>
    <submittedName>
        <fullName evidence="2">G/U mismatch-specific uracil DNA glycosylase</fullName>
    </submittedName>
</protein>
<feature type="region of interest" description="Disordered" evidence="1">
    <location>
        <begin position="119"/>
        <end position="139"/>
    </location>
</feature>
<organism evidence="3 4">
    <name type="scientific">Magnaporthiopsis poae (strain ATCC 64411 / 73-15)</name>
    <name type="common">Kentucky bluegrass fungus</name>
    <name type="synonym">Magnaporthe poae</name>
    <dbReference type="NCBI Taxonomy" id="644358"/>
    <lineage>
        <taxon>Eukaryota</taxon>
        <taxon>Fungi</taxon>
        <taxon>Dikarya</taxon>
        <taxon>Ascomycota</taxon>
        <taxon>Pezizomycotina</taxon>
        <taxon>Sordariomycetes</taxon>
        <taxon>Sordariomycetidae</taxon>
        <taxon>Magnaporthales</taxon>
        <taxon>Magnaporthaceae</taxon>
        <taxon>Magnaporthiopsis</taxon>
    </lineage>
</organism>
<dbReference type="Proteomes" id="UP000011715">
    <property type="component" value="Unassembled WGS sequence"/>
</dbReference>